<dbReference type="InParanoid" id="A0A0D0DPY4"/>
<feature type="signal peptide" evidence="1">
    <location>
        <begin position="1"/>
        <end position="23"/>
    </location>
</feature>
<feature type="chain" id="PRO_5002225839" evidence="1">
    <location>
        <begin position="24"/>
        <end position="118"/>
    </location>
</feature>
<gene>
    <name evidence="2" type="ORF">PAXRUDRAFT_833028</name>
</gene>
<keyword evidence="3" id="KW-1185">Reference proteome</keyword>
<sequence>MILRSNNPLIIAAFISTLAGTYSGSAVSNCPSGVKAWHTIHGLNRALNDTEMEALLKVASSLAPPQSRKPPREPYTMNTVIAIRNHLDLSTPLHIAVFACLTTAFYATAHTEELTTRT</sequence>
<proteinExistence type="predicted"/>
<reference evidence="3" key="2">
    <citation type="submission" date="2015-01" db="EMBL/GenBank/DDBJ databases">
        <title>Evolutionary Origins and Diversification of the Mycorrhizal Mutualists.</title>
        <authorList>
            <consortium name="DOE Joint Genome Institute"/>
            <consortium name="Mycorrhizal Genomics Consortium"/>
            <person name="Kohler A."/>
            <person name="Kuo A."/>
            <person name="Nagy L.G."/>
            <person name="Floudas D."/>
            <person name="Copeland A."/>
            <person name="Barry K.W."/>
            <person name="Cichocki N."/>
            <person name="Veneault-Fourrey C."/>
            <person name="LaButti K."/>
            <person name="Lindquist E.A."/>
            <person name="Lipzen A."/>
            <person name="Lundell T."/>
            <person name="Morin E."/>
            <person name="Murat C."/>
            <person name="Riley R."/>
            <person name="Ohm R."/>
            <person name="Sun H."/>
            <person name="Tunlid A."/>
            <person name="Henrissat B."/>
            <person name="Grigoriev I.V."/>
            <person name="Hibbett D.S."/>
            <person name="Martin F."/>
        </authorList>
    </citation>
    <scope>NUCLEOTIDE SEQUENCE [LARGE SCALE GENOMIC DNA]</scope>
    <source>
        <strain evidence="3">Ve08.2h10</strain>
    </source>
</reference>
<evidence type="ECO:0000313" key="3">
    <source>
        <dbReference type="Proteomes" id="UP000054538"/>
    </source>
</evidence>
<dbReference type="STRING" id="930991.A0A0D0DPY4"/>
<organism evidence="2 3">
    <name type="scientific">Paxillus rubicundulus Ve08.2h10</name>
    <dbReference type="NCBI Taxonomy" id="930991"/>
    <lineage>
        <taxon>Eukaryota</taxon>
        <taxon>Fungi</taxon>
        <taxon>Dikarya</taxon>
        <taxon>Basidiomycota</taxon>
        <taxon>Agaricomycotina</taxon>
        <taxon>Agaricomycetes</taxon>
        <taxon>Agaricomycetidae</taxon>
        <taxon>Boletales</taxon>
        <taxon>Paxilineae</taxon>
        <taxon>Paxillaceae</taxon>
        <taxon>Paxillus</taxon>
    </lineage>
</organism>
<dbReference type="AlphaFoldDB" id="A0A0D0DPY4"/>
<evidence type="ECO:0000313" key="2">
    <source>
        <dbReference type="EMBL" id="KIK81185.1"/>
    </source>
</evidence>
<reference evidence="2 3" key="1">
    <citation type="submission" date="2014-04" db="EMBL/GenBank/DDBJ databases">
        <authorList>
            <consortium name="DOE Joint Genome Institute"/>
            <person name="Kuo A."/>
            <person name="Kohler A."/>
            <person name="Jargeat P."/>
            <person name="Nagy L.G."/>
            <person name="Floudas D."/>
            <person name="Copeland A."/>
            <person name="Barry K.W."/>
            <person name="Cichocki N."/>
            <person name="Veneault-Fourrey C."/>
            <person name="LaButti K."/>
            <person name="Lindquist E.A."/>
            <person name="Lipzen A."/>
            <person name="Lundell T."/>
            <person name="Morin E."/>
            <person name="Murat C."/>
            <person name="Sun H."/>
            <person name="Tunlid A."/>
            <person name="Henrissat B."/>
            <person name="Grigoriev I.V."/>
            <person name="Hibbett D.S."/>
            <person name="Martin F."/>
            <person name="Nordberg H.P."/>
            <person name="Cantor M.N."/>
            <person name="Hua S.X."/>
        </authorList>
    </citation>
    <scope>NUCLEOTIDE SEQUENCE [LARGE SCALE GENOMIC DNA]</scope>
    <source>
        <strain evidence="2 3">Ve08.2h10</strain>
    </source>
</reference>
<keyword evidence="1" id="KW-0732">Signal</keyword>
<evidence type="ECO:0000256" key="1">
    <source>
        <dbReference type="SAM" id="SignalP"/>
    </source>
</evidence>
<dbReference type="HOGENOM" id="CLU_2139438_0_0_1"/>
<dbReference type="Proteomes" id="UP000054538">
    <property type="component" value="Unassembled WGS sequence"/>
</dbReference>
<name>A0A0D0DPY4_9AGAM</name>
<dbReference type="OrthoDB" id="2682516at2759"/>
<protein>
    <submittedName>
        <fullName evidence="2">Uncharacterized protein</fullName>
    </submittedName>
</protein>
<accession>A0A0D0DPY4</accession>
<dbReference type="EMBL" id="KN825848">
    <property type="protein sequence ID" value="KIK81185.1"/>
    <property type="molecule type" value="Genomic_DNA"/>
</dbReference>